<dbReference type="HOGENOM" id="CLU_2764810_0_0_1"/>
<evidence type="ECO:0000313" key="2">
    <source>
        <dbReference type="EMBL" id="KIM93323.1"/>
    </source>
</evidence>
<reference evidence="3" key="2">
    <citation type="submission" date="2015-01" db="EMBL/GenBank/DDBJ databases">
        <title>Evolutionary Origins and Diversification of the Mycorrhizal Mutualists.</title>
        <authorList>
            <consortium name="DOE Joint Genome Institute"/>
            <consortium name="Mycorrhizal Genomics Consortium"/>
            <person name="Kohler A."/>
            <person name="Kuo A."/>
            <person name="Nagy L.G."/>
            <person name="Floudas D."/>
            <person name="Copeland A."/>
            <person name="Barry K.W."/>
            <person name="Cichocki N."/>
            <person name="Veneault-Fourrey C."/>
            <person name="LaButti K."/>
            <person name="Lindquist E.A."/>
            <person name="Lipzen A."/>
            <person name="Lundell T."/>
            <person name="Morin E."/>
            <person name="Murat C."/>
            <person name="Riley R."/>
            <person name="Ohm R."/>
            <person name="Sun H."/>
            <person name="Tunlid A."/>
            <person name="Henrissat B."/>
            <person name="Grigoriev I.V."/>
            <person name="Hibbett D.S."/>
            <person name="Martin F."/>
        </authorList>
    </citation>
    <scope>NUCLEOTIDE SEQUENCE [LARGE SCALE GENOMIC DNA]</scope>
    <source>
        <strain evidence="3">Zn</strain>
    </source>
</reference>
<protein>
    <recommendedName>
        <fullName evidence="1">DDE-1 domain-containing protein</fullName>
    </recommendedName>
</protein>
<gene>
    <name evidence="2" type="ORF">OIDMADRAFT_137996</name>
</gene>
<dbReference type="InterPro" id="IPR004875">
    <property type="entry name" value="DDE_SF_endonuclease_dom"/>
</dbReference>
<accession>A0A0C3C347</accession>
<name>A0A0C3C347_OIDMZ</name>
<dbReference type="GO" id="GO:0003676">
    <property type="term" value="F:nucleic acid binding"/>
    <property type="evidence" value="ECO:0007669"/>
    <property type="project" value="InterPro"/>
</dbReference>
<organism evidence="2 3">
    <name type="scientific">Oidiodendron maius (strain Zn)</name>
    <dbReference type="NCBI Taxonomy" id="913774"/>
    <lineage>
        <taxon>Eukaryota</taxon>
        <taxon>Fungi</taxon>
        <taxon>Dikarya</taxon>
        <taxon>Ascomycota</taxon>
        <taxon>Pezizomycotina</taxon>
        <taxon>Leotiomycetes</taxon>
        <taxon>Leotiomycetes incertae sedis</taxon>
        <taxon>Myxotrichaceae</taxon>
        <taxon>Oidiodendron</taxon>
    </lineage>
</organism>
<keyword evidence="3" id="KW-1185">Reference proteome</keyword>
<evidence type="ECO:0000313" key="3">
    <source>
        <dbReference type="Proteomes" id="UP000054321"/>
    </source>
</evidence>
<dbReference type="AlphaFoldDB" id="A0A0C3C347"/>
<dbReference type="Proteomes" id="UP000054321">
    <property type="component" value="Unassembled WGS sequence"/>
</dbReference>
<reference evidence="2 3" key="1">
    <citation type="submission" date="2014-04" db="EMBL/GenBank/DDBJ databases">
        <authorList>
            <consortium name="DOE Joint Genome Institute"/>
            <person name="Kuo A."/>
            <person name="Martino E."/>
            <person name="Perotto S."/>
            <person name="Kohler A."/>
            <person name="Nagy L.G."/>
            <person name="Floudas D."/>
            <person name="Copeland A."/>
            <person name="Barry K.W."/>
            <person name="Cichocki N."/>
            <person name="Veneault-Fourrey C."/>
            <person name="LaButti K."/>
            <person name="Lindquist E.A."/>
            <person name="Lipzen A."/>
            <person name="Lundell T."/>
            <person name="Morin E."/>
            <person name="Murat C."/>
            <person name="Sun H."/>
            <person name="Tunlid A."/>
            <person name="Henrissat B."/>
            <person name="Grigoriev I.V."/>
            <person name="Hibbett D.S."/>
            <person name="Martin F."/>
            <person name="Nordberg H.P."/>
            <person name="Cantor M.N."/>
            <person name="Hua S.X."/>
        </authorList>
    </citation>
    <scope>NUCLEOTIDE SEQUENCE [LARGE SCALE GENOMIC DNA]</scope>
    <source>
        <strain evidence="2 3">Zn</strain>
    </source>
</reference>
<feature type="domain" description="DDE-1" evidence="1">
    <location>
        <begin position="1"/>
        <end position="70"/>
    </location>
</feature>
<dbReference type="Pfam" id="PF03184">
    <property type="entry name" value="DDE_1"/>
    <property type="match status" value="1"/>
</dbReference>
<sequence>NSTAWITYLIIAKWLRWFDKRAQNPILLLIDNFSAYKAVVKLIRESNQPLKWTRIKWFPANTMSIFQLLD</sequence>
<dbReference type="InParanoid" id="A0A0C3C347"/>
<feature type="non-terminal residue" evidence="2">
    <location>
        <position position="1"/>
    </location>
</feature>
<evidence type="ECO:0000259" key="1">
    <source>
        <dbReference type="Pfam" id="PF03184"/>
    </source>
</evidence>
<dbReference type="EMBL" id="KN832896">
    <property type="protein sequence ID" value="KIM93323.1"/>
    <property type="molecule type" value="Genomic_DNA"/>
</dbReference>
<proteinExistence type="predicted"/>